<dbReference type="GO" id="GO:0016616">
    <property type="term" value="F:oxidoreductase activity, acting on the CH-OH group of donors, NAD or NADP as acceptor"/>
    <property type="evidence" value="ECO:0007669"/>
    <property type="project" value="TreeGrafter"/>
</dbReference>
<dbReference type="eggNOG" id="KOG1611">
    <property type="taxonomic scope" value="Eukaryota"/>
</dbReference>
<dbReference type="OrthoDB" id="9876299at2759"/>
<comment type="caution">
    <text evidence="1">The sequence shown here is derived from an EMBL/GenBank/DDBJ whole genome shotgun (WGS) entry which is preliminary data.</text>
</comment>
<reference evidence="1 2" key="1">
    <citation type="submission" date="2013-03" db="EMBL/GenBank/DDBJ databases">
        <title>The Genome Sequence of Cladophialophora psammophila CBS 110553.</title>
        <authorList>
            <consortium name="The Broad Institute Genomics Platform"/>
            <person name="Cuomo C."/>
            <person name="de Hoog S."/>
            <person name="Gorbushina A."/>
            <person name="Walker B."/>
            <person name="Young S.K."/>
            <person name="Zeng Q."/>
            <person name="Gargeya S."/>
            <person name="Fitzgerald M."/>
            <person name="Haas B."/>
            <person name="Abouelleil A."/>
            <person name="Allen A.W."/>
            <person name="Alvarado L."/>
            <person name="Arachchi H.M."/>
            <person name="Berlin A.M."/>
            <person name="Chapman S.B."/>
            <person name="Gainer-Dewar J."/>
            <person name="Goldberg J."/>
            <person name="Griggs A."/>
            <person name="Gujja S."/>
            <person name="Hansen M."/>
            <person name="Howarth C."/>
            <person name="Imamovic A."/>
            <person name="Ireland A."/>
            <person name="Larimer J."/>
            <person name="McCowan C."/>
            <person name="Murphy C."/>
            <person name="Pearson M."/>
            <person name="Poon T.W."/>
            <person name="Priest M."/>
            <person name="Roberts A."/>
            <person name="Saif S."/>
            <person name="Shea T."/>
            <person name="Sisk P."/>
            <person name="Sykes S."/>
            <person name="Wortman J."/>
            <person name="Nusbaum C."/>
            <person name="Birren B."/>
        </authorList>
    </citation>
    <scope>NUCLEOTIDE SEQUENCE [LARGE SCALE GENOMIC DNA]</scope>
    <source>
        <strain evidence="1 2">CBS 110553</strain>
    </source>
</reference>
<organism evidence="1 2">
    <name type="scientific">Cladophialophora psammophila CBS 110553</name>
    <dbReference type="NCBI Taxonomy" id="1182543"/>
    <lineage>
        <taxon>Eukaryota</taxon>
        <taxon>Fungi</taxon>
        <taxon>Dikarya</taxon>
        <taxon>Ascomycota</taxon>
        <taxon>Pezizomycotina</taxon>
        <taxon>Eurotiomycetes</taxon>
        <taxon>Chaetothyriomycetidae</taxon>
        <taxon>Chaetothyriales</taxon>
        <taxon>Herpotrichiellaceae</taxon>
        <taxon>Cladophialophora</taxon>
    </lineage>
</organism>
<keyword evidence="2" id="KW-1185">Reference proteome</keyword>
<dbReference type="PANTHER" id="PTHR45458:SF1">
    <property type="entry name" value="SHORT CHAIN DEHYDROGENASE"/>
    <property type="match status" value="1"/>
</dbReference>
<dbReference type="Pfam" id="PF00106">
    <property type="entry name" value="adh_short"/>
    <property type="match status" value="1"/>
</dbReference>
<gene>
    <name evidence="1" type="ORF">A1O5_12799</name>
</gene>
<evidence type="ECO:0000313" key="1">
    <source>
        <dbReference type="EMBL" id="EXJ55060.1"/>
    </source>
</evidence>
<dbReference type="InterPro" id="IPR036291">
    <property type="entry name" value="NAD(P)-bd_dom_sf"/>
</dbReference>
<accession>W9VPX5</accession>
<dbReference type="GeneID" id="19197485"/>
<dbReference type="HOGENOM" id="CLU_010194_9_1_1"/>
<dbReference type="InterPro" id="IPR052184">
    <property type="entry name" value="SDR_enzymes"/>
</dbReference>
<dbReference type="PRINTS" id="PR00081">
    <property type="entry name" value="GDHRDH"/>
</dbReference>
<evidence type="ECO:0000313" key="2">
    <source>
        <dbReference type="Proteomes" id="UP000019471"/>
    </source>
</evidence>
<dbReference type="EMBL" id="AMGX01000037">
    <property type="protein sequence ID" value="EXJ55060.1"/>
    <property type="molecule type" value="Genomic_DNA"/>
</dbReference>
<protein>
    <recommendedName>
        <fullName evidence="3">NAD(P)-binding protein</fullName>
    </recommendedName>
</protein>
<evidence type="ECO:0008006" key="3">
    <source>
        <dbReference type="Google" id="ProtNLM"/>
    </source>
</evidence>
<proteinExistence type="predicted"/>
<dbReference type="Gene3D" id="3.40.50.720">
    <property type="entry name" value="NAD(P)-binding Rossmann-like Domain"/>
    <property type="match status" value="1"/>
</dbReference>
<sequence length="261" mass="28530">MSPTIILISGANRGIGRGLLERYVARPNHVIIAANRDPDSVSSKELTTLPRGSDSRVIVVKVDAKSETDASDAAKELQEQGIDYINLVIANAGVAYAFGSVANVDINAVRGHIEPNVYGVVRLYQAMLPLLLHSVNPKWVTMGSIAGSIEVYHFLLLRAYSVFAELNQPPIDNCAYGPSKAAIHWFTKRMNGEEEKLTAFVAHPGWVRTDMGDSGARVFGLEHAPDSLLDSCDGMIKLFDEATKETHGGKLWQYDGIQLPW</sequence>
<dbReference type="PANTHER" id="PTHR45458">
    <property type="entry name" value="SHORT-CHAIN DEHYDROGENASE/REDUCTASE SDR"/>
    <property type="match status" value="1"/>
</dbReference>
<dbReference type="Proteomes" id="UP000019471">
    <property type="component" value="Unassembled WGS sequence"/>
</dbReference>
<dbReference type="RefSeq" id="XP_007751558.1">
    <property type="nucleotide sequence ID" value="XM_007753368.1"/>
</dbReference>
<dbReference type="SUPFAM" id="SSF51735">
    <property type="entry name" value="NAD(P)-binding Rossmann-fold domains"/>
    <property type="match status" value="1"/>
</dbReference>
<name>W9VPX5_9EURO</name>
<dbReference type="AlphaFoldDB" id="W9VPX5"/>
<dbReference type="InterPro" id="IPR002347">
    <property type="entry name" value="SDR_fam"/>
</dbReference>